<dbReference type="PROSITE" id="PS50110">
    <property type="entry name" value="RESPONSE_REGULATORY"/>
    <property type="match status" value="1"/>
</dbReference>
<gene>
    <name evidence="2" type="ordered locus">Ngar_c04320</name>
</gene>
<proteinExistence type="predicted"/>
<keyword evidence="3" id="KW-1185">Reference proteome</keyword>
<dbReference type="AlphaFoldDB" id="K0ILV3"/>
<dbReference type="GO" id="GO:0000160">
    <property type="term" value="P:phosphorelay signal transduction system"/>
    <property type="evidence" value="ECO:0007669"/>
    <property type="project" value="InterPro"/>
</dbReference>
<reference evidence="2 3" key="1">
    <citation type="journal article" date="2012" name="Environ. Microbiol.">
        <title>The genome of the ammonia-oxidizing Candidatus Nitrososphaera gargensis: insights into metabolic versatility and environmental adaptations.</title>
        <authorList>
            <person name="Spang A."/>
            <person name="Poehlein A."/>
            <person name="Offre P."/>
            <person name="Zumbragel S."/>
            <person name="Haider S."/>
            <person name="Rychlik N."/>
            <person name="Nowka B."/>
            <person name="Schmeisser C."/>
            <person name="Lebedeva E.V."/>
            <person name="Rattei T."/>
            <person name="Bohm C."/>
            <person name="Schmid M."/>
            <person name="Galushko A."/>
            <person name="Hatzenpichler R."/>
            <person name="Weinmaier T."/>
            <person name="Daniel R."/>
            <person name="Schleper C."/>
            <person name="Spieck E."/>
            <person name="Streit W."/>
            <person name="Wagner M."/>
        </authorList>
    </citation>
    <scope>NUCLEOTIDE SEQUENCE [LARGE SCALE GENOMIC DNA]</scope>
    <source>
        <strain evidence="3">Ga9.2</strain>
    </source>
</reference>
<sequence length="63" mass="7005">MTGFELARRIKDVKPDVKVIIMTASEINRLEFENVLPSTKIDGFVTKPATLKVVCVAIERCLG</sequence>
<evidence type="ECO:0000313" key="2">
    <source>
        <dbReference type="EMBL" id="AFU57379.1"/>
    </source>
</evidence>
<dbReference type="Proteomes" id="UP000008037">
    <property type="component" value="Chromosome"/>
</dbReference>
<dbReference type="Gene3D" id="3.40.50.2300">
    <property type="match status" value="1"/>
</dbReference>
<dbReference type="InParanoid" id="K0ILV3"/>
<feature type="domain" description="Response regulatory" evidence="1">
    <location>
        <begin position="1"/>
        <end position="62"/>
    </location>
</feature>
<dbReference type="InterPro" id="IPR011006">
    <property type="entry name" value="CheY-like_superfamily"/>
</dbReference>
<dbReference type="HOGENOM" id="CLU_204995_0_0_2"/>
<dbReference type="STRING" id="1237085.Ngar_c04320"/>
<dbReference type="InterPro" id="IPR001789">
    <property type="entry name" value="Sig_transdc_resp-reg_receiver"/>
</dbReference>
<dbReference type="BioCyc" id="CNIT1237085:G1324-431-MONOMER"/>
<dbReference type="GeneID" id="13796607"/>
<accession>K0ILV3</accession>
<dbReference type="SUPFAM" id="SSF52172">
    <property type="entry name" value="CheY-like"/>
    <property type="match status" value="1"/>
</dbReference>
<organism evidence="2 3">
    <name type="scientific">Nitrososphaera gargensis (strain Ga9.2)</name>
    <dbReference type="NCBI Taxonomy" id="1237085"/>
    <lineage>
        <taxon>Archaea</taxon>
        <taxon>Nitrososphaerota</taxon>
        <taxon>Nitrososphaeria</taxon>
        <taxon>Nitrososphaerales</taxon>
        <taxon>Nitrososphaeraceae</taxon>
        <taxon>Nitrososphaera</taxon>
    </lineage>
</organism>
<protein>
    <submittedName>
        <fullName evidence="2">Signal receiver domain-containing protein</fullName>
    </submittedName>
</protein>
<dbReference type="RefSeq" id="WP_015017925.1">
    <property type="nucleotide sequence ID" value="NC_018719.1"/>
</dbReference>
<dbReference type="EMBL" id="CP002408">
    <property type="protein sequence ID" value="AFU57379.1"/>
    <property type="molecule type" value="Genomic_DNA"/>
</dbReference>
<dbReference type="KEGG" id="nga:Ngar_c04320"/>
<evidence type="ECO:0000313" key="3">
    <source>
        <dbReference type="Proteomes" id="UP000008037"/>
    </source>
</evidence>
<evidence type="ECO:0000259" key="1">
    <source>
        <dbReference type="PROSITE" id="PS50110"/>
    </source>
</evidence>
<name>K0ILV3_NITGG</name>